<dbReference type="Proteomes" id="UP001217178">
    <property type="component" value="Unassembled WGS sequence"/>
</dbReference>
<dbReference type="SMART" id="SM01252">
    <property type="entry name" value="KilA-N"/>
    <property type="match status" value="1"/>
</dbReference>
<evidence type="ECO:0000313" key="2">
    <source>
        <dbReference type="EMBL" id="MDC9591136.1"/>
    </source>
</evidence>
<protein>
    <submittedName>
        <fullName evidence="2">KilA-N domain-containing protein</fullName>
    </submittedName>
</protein>
<dbReference type="EMBL" id="JAQRFI010000060">
    <property type="protein sequence ID" value="MDC9591136.1"/>
    <property type="molecule type" value="Genomic_DNA"/>
</dbReference>
<keyword evidence="3" id="KW-1185">Reference proteome</keyword>
<organism evidence="2 3">
    <name type="scientific">Xenorhabdus yunnanensis</name>
    <dbReference type="NCBI Taxonomy" id="3025878"/>
    <lineage>
        <taxon>Bacteria</taxon>
        <taxon>Pseudomonadati</taxon>
        <taxon>Pseudomonadota</taxon>
        <taxon>Gammaproteobacteria</taxon>
        <taxon>Enterobacterales</taxon>
        <taxon>Morganellaceae</taxon>
        <taxon>Xenorhabdus</taxon>
    </lineage>
</organism>
<comment type="caution">
    <text evidence="2">The sequence shown here is derived from an EMBL/GenBank/DDBJ whole genome shotgun (WGS) entry which is preliminary data.</text>
</comment>
<evidence type="ECO:0000313" key="3">
    <source>
        <dbReference type="Proteomes" id="UP001217178"/>
    </source>
</evidence>
<proteinExistence type="predicted"/>
<dbReference type="Pfam" id="PF04383">
    <property type="entry name" value="KilA-N"/>
    <property type="match status" value="1"/>
</dbReference>
<accession>A0ABT5LL09</accession>
<evidence type="ECO:0000259" key="1">
    <source>
        <dbReference type="PROSITE" id="PS51301"/>
    </source>
</evidence>
<dbReference type="RefSeq" id="WP_273556374.1">
    <property type="nucleotide sequence ID" value="NZ_JAQRFI010000060.1"/>
</dbReference>
<gene>
    <name evidence="2" type="ORF">PSI23_18045</name>
</gene>
<sequence>MTSIATNETYNTNQIIISDISIHQDTQGRYSLNDLHKASGGEQRHRPKYWLELQQTNDLIDEILKGGIPPFKNEILNAQILAFKPVDSRKGRHGGTYVCKELVYSYAMWISAAYALKVIRAYDDLVNGRISAVKIKTTSDDRTPLRKAVSYLVGRKKMIYKEAYELVHHRFNVEHIDELPMEQIPLAVEYIHKLALEGEYLGKEELPSPQSAKMDLSLELNNIGVIYKQLKKMTDIWKESIYPALELVNSPIASKFHTYLWDVSGAAHSTKCAIERKAKKSLN</sequence>
<reference evidence="2 3" key="1">
    <citation type="submission" date="2023-02" db="EMBL/GenBank/DDBJ databases">
        <title>Entomopathogenic bacteria.</title>
        <authorList>
            <person name="Machado R.A."/>
        </authorList>
    </citation>
    <scope>NUCLEOTIDE SEQUENCE [LARGE SCALE GENOMIC DNA]</scope>
    <source>
        <strain evidence="2 3">XENO-10</strain>
    </source>
</reference>
<dbReference type="InterPro" id="IPR017880">
    <property type="entry name" value="KilA_N"/>
</dbReference>
<feature type="domain" description="KilA-N" evidence="1">
    <location>
        <begin position="9"/>
        <end position="125"/>
    </location>
</feature>
<name>A0ABT5LL09_9GAMM</name>
<dbReference type="InterPro" id="IPR018004">
    <property type="entry name" value="KilA/APSES_HTH"/>
</dbReference>
<dbReference type="PROSITE" id="PS51301">
    <property type="entry name" value="KILA_N"/>
    <property type="match status" value="1"/>
</dbReference>